<sequence>MEKLIIELEPGAWHGHASESVWATSFGVGLFKVENSQFFARGISYGDIVHAESKEGANVFERTVTSSGGSTYRIFLGENVTDAQFERFWRPLEAEGCTYESGEFGYAMYSVDVPKDTDVQRVFSLLNEGLLQKVWDFEEGHYGHAKKLP</sequence>
<keyword evidence="2" id="KW-1185">Reference proteome</keyword>
<dbReference type="AlphaFoldDB" id="A0A4R1N3L3"/>
<proteinExistence type="predicted"/>
<evidence type="ECO:0000313" key="2">
    <source>
        <dbReference type="Proteomes" id="UP000295673"/>
    </source>
</evidence>
<protein>
    <submittedName>
        <fullName evidence="1">Uncharacterized protein DUF4265</fullName>
    </submittedName>
</protein>
<dbReference type="EMBL" id="SMGR01000003">
    <property type="protein sequence ID" value="TCL00303.1"/>
    <property type="molecule type" value="Genomic_DNA"/>
</dbReference>
<dbReference type="OrthoDB" id="8617673at2"/>
<dbReference type="RefSeq" id="WP_132861093.1">
    <property type="nucleotide sequence ID" value="NZ_SMGR01000003.1"/>
</dbReference>
<name>A0A4R1N3L3_9RHOB</name>
<gene>
    <name evidence="1" type="ORF">BXY66_2944</name>
</gene>
<organism evidence="1 2">
    <name type="scientific">Shimia isoporae</name>
    <dbReference type="NCBI Taxonomy" id="647720"/>
    <lineage>
        <taxon>Bacteria</taxon>
        <taxon>Pseudomonadati</taxon>
        <taxon>Pseudomonadota</taxon>
        <taxon>Alphaproteobacteria</taxon>
        <taxon>Rhodobacterales</taxon>
        <taxon>Roseobacteraceae</taxon>
    </lineage>
</organism>
<comment type="caution">
    <text evidence="1">The sequence shown here is derived from an EMBL/GenBank/DDBJ whole genome shotgun (WGS) entry which is preliminary data.</text>
</comment>
<evidence type="ECO:0000313" key="1">
    <source>
        <dbReference type="EMBL" id="TCL00303.1"/>
    </source>
</evidence>
<accession>A0A4R1N3L3</accession>
<dbReference type="Pfam" id="PF14085">
    <property type="entry name" value="DUF4265"/>
    <property type="match status" value="1"/>
</dbReference>
<dbReference type="Proteomes" id="UP000295673">
    <property type="component" value="Unassembled WGS sequence"/>
</dbReference>
<dbReference type="InterPro" id="IPR025361">
    <property type="entry name" value="DUF4265"/>
</dbReference>
<reference evidence="1 2" key="1">
    <citation type="submission" date="2019-03" db="EMBL/GenBank/DDBJ databases">
        <title>Genomic Encyclopedia of Archaeal and Bacterial Type Strains, Phase II (KMG-II): from individual species to whole genera.</title>
        <authorList>
            <person name="Goeker M."/>
        </authorList>
    </citation>
    <scope>NUCLEOTIDE SEQUENCE [LARGE SCALE GENOMIC DNA]</scope>
    <source>
        <strain evidence="1 2">DSM 26433</strain>
    </source>
</reference>